<dbReference type="InterPro" id="IPR046866">
    <property type="entry name" value="FapA_N"/>
</dbReference>
<dbReference type="InterPro" id="IPR046865">
    <property type="entry name" value="FapA_b_solenoid"/>
</dbReference>
<feature type="domain" description="Flagellar Assembly Protein A N-terminal region" evidence="1">
    <location>
        <begin position="83"/>
        <end position="259"/>
    </location>
</feature>
<reference evidence="2 3" key="1">
    <citation type="submission" date="2019-07" db="EMBL/GenBank/DDBJ databases">
        <title>Whole genome shotgun sequence of Aliivibrio fischeri NBRC 101058.</title>
        <authorList>
            <person name="Hosoyama A."/>
            <person name="Uohara A."/>
            <person name="Ohji S."/>
            <person name="Ichikawa N."/>
        </authorList>
    </citation>
    <scope>NUCLEOTIDE SEQUENCE [LARGE SCALE GENOMIC DNA]</scope>
    <source>
        <strain evidence="2 3">NBRC 101058</strain>
    </source>
</reference>
<evidence type="ECO:0000313" key="2">
    <source>
        <dbReference type="EMBL" id="GEK14846.1"/>
    </source>
</evidence>
<name>A0A510UK09_ALIFS</name>
<dbReference type="AlphaFoldDB" id="A0A510UK09"/>
<gene>
    <name evidence="2" type="ORF">AFI02nite_28820</name>
</gene>
<comment type="caution">
    <text evidence="2">The sequence shown here is derived from an EMBL/GenBank/DDBJ whole genome shotgun (WGS) entry which is preliminary data.</text>
</comment>
<protein>
    <recommendedName>
        <fullName evidence="1">Flagellar Assembly Protein A N-terminal region domain-containing protein</fullName>
    </recommendedName>
</protein>
<dbReference type="Proteomes" id="UP000321787">
    <property type="component" value="Unassembled WGS sequence"/>
</dbReference>
<dbReference type="PANTHER" id="PTHR38032:SF1">
    <property type="entry name" value="RNA-BINDING PROTEIN KHPB N-TERMINAL DOMAIN-CONTAINING PROTEIN"/>
    <property type="match status" value="1"/>
</dbReference>
<proteinExistence type="predicted"/>
<dbReference type="RefSeq" id="WP_146865238.1">
    <property type="nucleotide sequence ID" value="NZ_BJTZ01000021.1"/>
</dbReference>
<dbReference type="EMBL" id="BJTZ01000021">
    <property type="protein sequence ID" value="GEK14846.1"/>
    <property type="molecule type" value="Genomic_DNA"/>
</dbReference>
<accession>A0A510UK09</accession>
<dbReference type="PANTHER" id="PTHR38032">
    <property type="entry name" value="POLYMERASE-RELATED"/>
    <property type="match status" value="1"/>
</dbReference>
<organism evidence="2 3">
    <name type="scientific">Aliivibrio fischeri</name>
    <name type="common">Vibrio fischeri</name>
    <dbReference type="NCBI Taxonomy" id="668"/>
    <lineage>
        <taxon>Bacteria</taxon>
        <taxon>Pseudomonadati</taxon>
        <taxon>Pseudomonadota</taxon>
        <taxon>Gammaproteobacteria</taxon>
        <taxon>Vibrionales</taxon>
        <taxon>Vibrionaceae</taxon>
        <taxon>Aliivibrio</taxon>
    </lineage>
</organism>
<dbReference type="Pfam" id="PF20250">
    <property type="entry name" value="FapA_N"/>
    <property type="match status" value="1"/>
</dbReference>
<sequence length="546" mass="59286">MIEKFLAFSEKKSAVHFVIPEDTSLTSPIACSDIDNALSAMGVGHYYQYQSNIDEITAAINNGDITALNNVMIAQCLDAQLVVHMQDDEMKASMTVTGAYGGHPVRGPEIIQALTENGITKGVKKEALKVLLLKGKDLAPGETYSDVIAIGREAVEGQDTQFEALVPNIHERVLQPQETDDGHVDMRDLGNVISVKQNTPLMRRIPATQGINGKTITGKIITATPGTDIPFQLYPGSSLAPTDPNLLIADIDGSPLINKSGVGIDNLLTLKTVNATSGHVSFEGSIFIQQDIESGMKVTATGSITVGGFIENAEVTAKHDITVMHGIIGRPVQDGEPLTCIVSSEGTITSKLAQNAHLMAHKDVHITLHANHCLIESLGSIFVIDKAERNGTISGGNLIANGAIKTANLGIEGGAYTKVQAFHDFETQKEGLHLLQKQINEVKTQLIKISNIQMEQQPSELAEKILRSKEKSEQDLQVLGSKLQREQITFNNGLKDNTVFVTNKIFPRVDVQFNTHHLVTKREYSPSKISYSGYEIDVEPIMIKKK</sequence>
<evidence type="ECO:0000313" key="3">
    <source>
        <dbReference type="Proteomes" id="UP000321787"/>
    </source>
</evidence>
<evidence type="ECO:0000259" key="1">
    <source>
        <dbReference type="Pfam" id="PF20250"/>
    </source>
</evidence>
<dbReference type="InterPro" id="IPR005646">
    <property type="entry name" value="FapA"/>
</dbReference>
<dbReference type="Pfam" id="PF03961">
    <property type="entry name" value="FapA"/>
    <property type="match status" value="1"/>
</dbReference>